<name>A0A2I4BYQ9_AUSLI</name>
<dbReference type="AlphaFoldDB" id="A0A2I4BYQ9"/>
<organism evidence="2 3">
    <name type="scientific">Austrofundulus limnaeus</name>
    <name type="common">Annual killifish</name>
    <dbReference type="NCBI Taxonomy" id="52670"/>
    <lineage>
        <taxon>Eukaryota</taxon>
        <taxon>Metazoa</taxon>
        <taxon>Chordata</taxon>
        <taxon>Craniata</taxon>
        <taxon>Vertebrata</taxon>
        <taxon>Euteleostomi</taxon>
        <taxon>Actinopterygii</taxon>
        <taxon>Neopterygii</taxon>
        <taxon>Teleostei</taxon>
        <taxon>Neoteleostei</taxon>
        <taxon>Acanthomorphata</taxon>
        <taxon>Ovalentaria</taxon>
        <taxon>Atherinomorphae</taxon>
        <taxon>Cyprinodontiformes</taxon>
        <taxon>Rivulidae</taxon>
        <taxon>Austrofundulus</taxon>
    </lineage>
</organism>
<feature type="compositionally biased region" description="Low complexity" evidence="1">
    <location>
        <begin position="58"/>
        <end position="73"/>
    </location>
</feature>
<accession>A0A2I4BYQ9</accession>
<dbReference type="InParanoid" id="A0A2I4BYQ9"/>
<dbReference type="RefSeq" id="XP_013872844.1">
    <property type="nucleotide sequence ID" value="XM_014017390.1"/>
</dbReference>
<feature type="compositionally biased region" description="Low complexity" evidence="1">
    <location>
        <begin position="457"/>
        <end position="520"/>
    </location>
</feature>
<feature type="compositionally biased region" description="Polar residues" evidence="1">
    <location>
        <begin position="382"/>
        <end position="394"/>
    </location>
</feature>
<proteinExistence type="predicted"/>
<feature type="region of interest" description="Disordered" evidence="1">
    <location>
        <begin position="54"/>
        <end position="98"/>
    </location>
</feature>
<keyword evidence="2" id="KW-1185">Reference proteome</keyword>
<feature type="region of interest" description="Disordered" evidence="1">
    <location>
        <begin position="315"/>
        <end position="334"/>
    </location>
</feature>
<sequence>MNNVFTVGGRVTTLNSNASSSRLSTTPPSPTAVAINLLNVLKIANTMSHPLFNPFVPGTQTSSQGQYGLSSGQTERDPRTGLPRLEPGSSYPSGPPPLILGTSGGFLPPPLAPPGNYIPERSRITVDDDIERCLDLNIGRPKEEVRHQPLNQSIPFISTQRQGFPPSNTEVPSYMAPSALQGHRPSTVDSTSRSLDWLPMFKRTQEDDPSKMYSSASSNFVNSGDGRFNISNEGMCDTPSIPGFGNYERKVPERSALPAEPSRPKYTSESASNILLQFGLEKEDLEQLITYPEDQITPQNLPFILREIQLKKAQRTAAPSKPYSEPPPIESVSGSRAAAPFQDEIQSIVLKPSKVIDYGHTSKYTAGIEKDVGNAPPKAGGSKSNLDSVKSGSHIQKPVSKSAHLTASTSQPSSSTFCSIHPNRPGLVLIDLNNDNNDSSQSRAQGEASKVKEPVKKQQGQQPNQQVPQQPKKLNQAQQPKKLNQAQQQQKLNQAQQQQKLNQAQQQQKLNQAQQHSSKS</sequence>
<feature type="region of interest" description="Disordered" evidence="1">
    <location>
        <begin position="368"/>
        <end position="520"/>
    </location>
</feature>
<dbReference type="STRING" id="52670.A0A2I4BYQ9"/>
<evidence type="ECO:0000256" key="1">
    <source>
        <dbReference type="SAM" id="MobiDB-lite"/>
    </source>
</evidence>
<reference evidence="3" key="1">
    <citation type="submission" date="2025-08" db="UniProtKB">
        <authorList>
            <consortium name="RefSeq"/>
        </authorList>
    </citation>
    <scope>IDENTIFICATION</scope>
    <source>
        <strain evidence="3">Quisiro</strain>
        <tissue evidence="3">Liver</tissue>
    </source>
</reference>
<feature type="compositionally biased region" description="Low complexity" evidence="1">
    <location>
        <begin position="406"/>
        <end position="419"/>
    </location>
</feature>
<protein>
    <submittedName>
        <fullName evidence="3">Uncharacterized protein LOC106523823</fullName>
    </submittedName>
</protein>
<dbReference type="OrthoDB" id="10072641at2759"/>
<dbReference type="Proteomes" id="UP000192220">
    <property type="component" value="Unplaced"/>
</dbReference>
<dbReference type="GeneID" id="106523823"/>
<evidence type="ECO:0000313" key="2">
    <source>
        <dbReference type="Proteomes" id="UP000192220"/>
    </source>
</evidence>
<gene>
    <name evidence="3" type="primary">LOC106523823</name>
</gene>
<evidence type="ECO:0000313" key="3">
    <source>
        <dbReference type="RefSeq" id="XP_013872844.1"/>
    </source>
</evidence>
<dbReference type="KEGG" id="alim:106523823"/>